<proteinExistence type="predicted"/>
<gene>
    <name evidence="5" type="ORF">Anas_03065</name>
    <name evidence="4" type="ORF">Anas_11307</name>
</gene>
<feature type="compositionally biased region" description="Basic and acidic residues" evidence="2">
    <location>
        <begin position="372"/>
        <end position="392"/>
    </location>
</feature>
<dbReference type="InterPro" id="IPR036047">
    <property type="entry name" value="F-box-like_dom_sf"/>
</dbReference>
<dbReference type="PANTHER" id="PTHR13318">
    <property type="entry name" value="PARTNER OF PAIRED, ISOFORM B-RELATED"/>
    <property type="match status" value="1"/>
</dbReference>
<accession>A0A5N5TL96</accession>
<sequence length="513" mass="58698">MLFKMSSYPRIIDSLTDFSDDILLHIFSYLSGWDLINVMETCHRLSKVGKDHSLWKKADFSDGMLTASLISKKVFPCLHESTKSLHIRGYRKNLSSGAKRKSDLLTTHILKTFSLKCPNLEELHVLEAIVNAERLKLRNFGELKNITHFRISNCEFISLPSPVREGSYFSNMSCFFQNIENLEISFCNWITDYDLMVLSKLDTLKSLCLKCDLKIGYTIVYLSISFRFGFKNLESLDLRGTSLRDNDVSSIMLSGKLKSLSIGPIGCVRRFSDSIDDGLNLIIPDPFRKEEPPQQVVVINMGPNGPNWRHADEEELDTLGLHWVKKGLNRNREAALKEDEHYFFCKEGKLIRARQQNKTGEFSQTQNKNSNKRKETECYEHEKASKRLKSEEENISNEELSSDEEGEETGEKYSNDNFVESSINCKESTLPDSFLSDSMVHGFRDHSNNLEHLILAGCAITNNGLFDLLQYTLSLKYLDISDTYVTNEGLHEAQTLLPNCKFVLNKVQTPETR</sequence>
<evidence type="ECO:0000256" key="2">
    <source>
        <dbReference type="SAM" id="MobiDB-lite"/>
    </source>
</evidence>
<dbReference type="SUPFAM" id="SSF52047">
    <property type="entry name" value="RNI-like"/>
    <property type="match status" value="2"/>
</dbReference>
<dbReference type="Gene3D" id="1.20.1280.50">
    <property type="match status" value="1"/>
</dbReference>
<feature type="compositionally biased region" description="Acidic residues" evidence="2">
    <location>
        <begin position="393"/>
        <end position="408"/>
    </location>
</feature>
<dbReference type="SMART" id="SM00256">
    <property type="entry name" value="FBOX"/>
    <property type="match status" value="1"/>
</dbReference>
<comment type="caution">
    <text evidence="5">The sequence shown here is derived from an EMBL/GenBank/DDBJ whole genome shotgun (WGS) entry which is preliminary data.</text>
</comment>
<dbReference type="Pfam" id="PF12937">
    <property type="entry name" value="F-box-like"/>
    <property type="match status" value="1"/>
</dbReference>
<feature type="region of interest" description="Disordered" evidence="2">
    <location>
        <begin position="356"/>
        <end position="414"/>
    </location>
</feature>
<dbReference type="GO" id="GO:0031146">
    <property type="term" value="P:SCF-dependent proteasomal ubiquitin-dependent protein catabolic process"/>
    <property type="evidence" value="ECO:0007669"/>
    <property type="project" value="TreeGrafter"/>
</dbReference>
<dbReference type="InterPro" id="IPR032675">
    <property type="entry name" value="LRR_dom_sf"/>
</dbReference>
<dbReference type="InterPro" id="IPR006553">
    <property type="entry name" value="Leu-rich_rpt_Cys-con_subtyp"/>
</dbReference>
<dbReference type="EMBL" id="SEYY01000578">
    <property type="protein sequence ID" value="KAB7506947.1"/>
    <property type="molecule type" value="Genomic_DNA"/>
</dbReference>
<name>A0A5N5TL96_9CRUS</name>
<evidence type="ECO:0000256" key="1">
    <source>
        <dbReference type="ARBA" id="ARBA00022786"/>
    </source>
</evidence>
<dbReference type="GO" id="GO:0019005">
    <property type="term" value="C:SCF ubiquitin ligase complex"/>
    <property type="evidence" value="ECO:0007669"/>
    <property type="project" value="TreeGrafter"/>
</dbReference>
<keyword evidence="1" id="KW-0833">Ubl conjugation pathway</keyword>
<protein>
    <submittedName>
        <fullName evidence="5">F-box/LRR-repeat protein 12</fullName>
    </submittedName>
</protein>
<dbReference type="PANTHER" id="PTHR13318:SF95">
    <property type="entry name" value="F-BOX PROTEIN YLR352W"/>
    <property type="match status" value="1"/>
</dbReference>
<feature type="domain" description="F-box" evidence="3">
    <location>
        <begin position="12"/>
        <end position="58"/>
    </location>
</feature>
<feature type="compositionally biased region" description="Polar residues" evidence="2">
    <location>
        <begin position="356"/>
        <end position="369"/>
    </location>
</feature>
<dbReference type="PROSITE" id="PS50181">
    <property type="entry name" value="FBOX"/>
    <property type="match status" value="1"/>
</dbReference>
<keyword evidence="6" id="KW-1185">Reference proteome</keyword>
<organism evidence="5 6">
    <name type="scientific">Armadillidium nasatum</name>
    <dbReference type="NCBI Taxonomy" id="96803"/>
    <lineage>
        <taxon>Eukaryota</taxon>
        <taxon>Metazoa</taxon>
        <taxon>Ecdysozoa</taxon>
        <taxon>Arthropoda</taxon>
        <taxon>Crustacea</taxon>
        <taxon>Multicrustacea</taxon>
        <taxon>Malacostraca</taxon>
        <taxon>Eumalacostraca</taxon>
        <taxon>Peracarida</taxon>
        <taxon>Isopoda</taxon>
        <taxon>Oniscidea</taxon>
        <taxon>Crinocheta</taxon>
        <taxon>Armadillidiidae</taxon>
        <taxon>Armadillidium</taxon>
    </lineage>
</organism>
<dbReference type="Gene3D" id="3.80.10.10">
    <property type="entry name" value="Ribonuclease Inhibitor"/>
    <property type="match status" value="2"/>
</dbReference>
<dbReference type="OrthoDB" id="9856535at2759"/>
<dbReference type="Proteomes" id="UP000326759">
    <property type="component" value="Unassembled WGS sequence"/>
</dbReference>
<evidence type="ECO:0000259" key="3">
    <source>
        <dbReference type="PROSITE" id="PS50181"/>
    </source>
</evidence>
<reference evidence="5 6" key="1">
    <citation type="journal article" date="2019" name="PLoS Biol.">
        <title>Sex chromosomes control vertical transmission of feminizing Wolbachia symbionts in an isopod.</title>
        <authorList>
            <person name="Becking T."/>
            <person name="Chebbi M.A."/>
            <person name="Giraud I."/>
            <person name="Moumen B."/>
            <person name="Laverre T."/>
            <person name="Caubet Y."/>
            <person name="Peccoud J."/>
            <person name="Gilbert C."/>
            <person name="Cordaux R."/>
        </authorList>
    </citation>
    <scope>NUCLEOTIDE SEQUENCE [LARGE SCALE GENOMIC DNA]</scope>
    <source>
        <strain evidence="5">ANa2</strain>
        <tissue evidence="5">Whole body excluding digestive tract and cuticle</tissue>
    </source>
</reference>
<dbReference type="SUPFAM" id="SSF81383">
    <property type="entry name" value="F-box domain"/>
    <property type="match status" value="1"/>
</dbReference>
<dbReference type="SMART" id="SM00367">
    <property type="entry name" value="LRR_CC"/>
    <property type="match status" value="3"/>
</dbReference>
<evidence type="ECO:0000313" key="4">
    <source>
        <dbReference type="EMBL" id="KAB7504284.1"/>
    </source>
</evidence>
<evidence type="ECO:0000313" key="6">
    <source>
        <dbReference type="Proteomes" id="UP000326759"/>
    </source>
</evidence>
<evidence type="ECO:0000313" key="5">
    <source>
        <dbReference type="EMBL" id="KAB7506947.1"/>
    </source>
</evidence>
<dbReference type="InterPro" id="IPR001810">
    <property type="entry name" value="F-box_dom"/>
</dbReference>
<dbReference type="EMBL" id="SEYY01003452">
    <property type="protein sequence ID" value="KAB7504284.1"/>
    <property type="molecule type" value="Genomic_DNA"/>
</dbReference>
<dbReference type="AlphaFoldDB" id="A0A5N5TL96"/>